<reference evidence="1 2" key="1">
    <citation type="submission" date="2022-05" db="EMBL/GenBank/DDBJ databases">
        <title>Genome Sequencing of Bee-Associated Microbes.</title>
        <authorList>
            <person name="Dunlap C."/>
        </authorList>
    </citation>
    <scope>NUCLEOTIDE SEQUENCE [LARGE SCALE GENOMIC DNA]</scope>
    <source>
        <strain evidence="1 2">NRRL NRS-1438</strain>
    </source>
</reference>
<evidence type="ECO:0000313" key="2">
    <source>
        <dbReference type="Proteomes" id="UP001207626"/>
    </source>
</evidence>
<dbReference type="Pfam" id="PF08876">
    <property type="entry name" value="DUF1836"/>
    <property type="match status" value="1"/>
</dbReference>
<dbReference type="Proteomes" id="UP001207626">
    <property type="component" value="Unassembled WGS sequence"/>
</dbReference>
<dbReference type="EMBL" id="JAMDLW010000056">
    <property type="protein sequence ID" value="MCY9522942.1"/>
    <property type="molecule type" value="Genomic_DNA"/>
</dbReference>
<sequence length="270" mass="31055">MESFVITRKKMSELLMSLQPAENIVSEQSRTPQAILQEAWEEFKQQLIGLDTTASPLLPAALPPIYEKLMRGRSHKEGLSLNEIAALGNQVEYSNFSITSIQNWVKRDIKDFIGSPRIGKKYSLQQAALILIVEDLRATLHFDSIRSLLALLFMNPEHDEDDVIHPLDFYASYAALYEELDRNNDQVLDVHGHDPLRLRHDHMLEIIISKKADDYLSNLDPQRRCHCHHRLIRNALVIAITSVQTTYFQYVAKKYMNATLLTCQNSPRNE</sequence>
<dbReference type="RefSeq" id="WP_087434917.1">
    <property type="nucleotide sequence ID" value="NZ_JAMDLV010000026.1"/>
</dbReference>
<organism evidence="1 2">
    <name type="scientific">Paenibacillus apiarius</name>
    <dbReference type="NCBI Taxonomy" id="46240"/>
    <lineage>
        <taxon>Bacteria</taxon>
        <taxon>Bacillati</taxon>
        <taxon>Bacillota</taxon>
        <taxon>Bacilli</taxon>
        <taxon>Bacillales</taxon>
        <taxon>Paenibacillaceae</taxon>
        <taxon>Paenibacillus</taxon>
    </lineage>
</organism>
<protein>
    <submittedName>
        <fullName evidence="1">DUF1836 domain-containing protein</fullName>
    </submittedName>
</protein>
<gene>
    <name evidence="1" type="ORF">M5X09_25320</name>
</gene>
<name>A0ABT4E010_9BACL</name>
<keyword evidence="2" id="KW-1185">Reference proteome</keyword>
<dbReference type="InterPro" id="IPR014975">
    <property type="entry name" value="DUF1836"/>
</dbReference>
<accession>A0ABT4E010</accession>
<proteinExistence type="predicted"/>
<evidence type="ECO:0000313" key="1">
    <source>
        <dbReference type="EMBL" id="MCY9522942.1"/>
    </source>
</evidence>
<comment type="caution">
    <text evidence="1">The sequence shown here is derived from an EMBL/GenBank/DDBJ whole genome shotgun (WGS) entry which is preliminary data.</text>
</comment>
<dbReference type="PANTHER" id="PTHR40056">
    <property type="entry name" value="HYPOTHETICAL CYTOSOLIC PROTEIN"/>
    <property type="match status" value="1"/>
</dbReference>
<dbReference type="PANTHER" id="PTHR40056:SF1">
    <property type="entry name" value="DUF1836 DOMAIN-CONTAINING PROTEIN"/>
    <property type="match status" value="1"/>
</dbReference>